<dbReference type="GO" id="GO:0016747">
    <property type="term" value="F:acyltransferase activity, transferring groups other than amino-acyl groups"/>
    <property type="evidence" value="ECO:0007669"/>
    <property type="project" value="InterPro"/>
</dbReference>
<dbReference type="AlphaFoldDB" id="A0A9X8ULW1"/>
<dbReference type="Proteomes" id="UP000294682">
    <property type="component" value="Unassembled WGS sequence"/>
</dbReference>
<keyword evidence="2" id="KW-0689">Ribosomal protein</keyword>
<dbReference type="Gene3D" id="3.40.630.30">
    <property type="match status" value="1"/>
</dbReference>
<proteinExistence type="predicted"/>
<dbReference type="SUPFAM" id="SSF55729">
    <property type="entry name" value="Acyl-CoA N-acyltransferases (Nat)"/>
    <property type="match status" value="1"/>
</dbReference>
<feature type="domain" description="N-acetyltransferase" evidence="1">
    <location>
        <begin position="1"/>
        <end position="154"/>
    </location>
</feature>
<name>A0A9X8ULW1_9FIRM</name>
<keyword evidence="3" id="KW-1185">Reference proteome</keyword>
<evidence type="ECO:0000259" key="1">
    <source>
        <dbReference type="PROSITE" id="PS51186"/>
    </source>
</evidence>
<dbReference type="InterPro" id="IPR016181">
    <property type="entry name" value="Acyl_CoA_acyltransferase"/>
</dbReference>
<keyword evidence="2" id="KW-0687">Ribonucleoprotein</keyword>
<dbReference type="EMBL" id="SLUK01000001">
    <property type="protein sequence ID" value="TCL45025.1"/>
    <property type="molecule type" value="Genomic_DNA"/>
</dbReference>
<dbReference type="InterPro" id="IPR000182">
    <property type="entry name" value="GNAT_dom"/>
</dbReference>
<organism evidence="2 3">
    <name type="scientific">Harryflintia acetispora</name>
    <dbReference type="NCBI Taxonomy" id="1849041"/>
    <lineage>
        <taxon>Bacteria</taxon>
        <taxon>Bacillati</taxon>
        <taxon>Bacillota</taxon>
        <taxon>Clostridia</taxon>
        <taxon>Eubacteriales</taxon>
        <taxon>Oscillospiraceae</taxon>
        <taxon>Harryflintia</taxon>
    </lineage>
</organism>
<dbReference type="PROSITE" id="PS51186">
    <property type="entry name" value="GNAT"/>
    <property type="match status" value="1"/>
</dbReference>
<protein>
    <submittedName>
        <fullName evidence="2">Ribosomal protein S18 acetylase RimI-like enzyme</fullName>
    </submittedName>
</protein>
<accession>A0A9X8ULW1</accession>
<gene>
    <name evidence="2" type="ORF">EDD78_1012</name>
</gene>
<reference evidence="2 3" key="1">
    <citation type="submission" date="2019-03" db="EMBL/GenBank/DDBJ databases">
        <title>Genomic Encyclopedia of Type Strains, Phase IV (KMG-IV): sequencing the most valuable type-strain genomes for metagenomic binning, comparative biology and taxonomic classification.</title>
        <authorList>
            <person name="Goeker M."/>
        </authorList>
    </citation>
    <scope>NUCLEOTIDE SEQUENCE [LARGE SCALE GENOMIC DNA]</scope>
    <source>
        <strain evidence="2 3">DSM 100433</strain>
    </source>
</reference>
<dbReference type="CDD" id="cd04301">
    <property type="entry name" value="NAT_SF"/>
    <property type="match status" value="1"/>
</dbReference>
<evidence type="ECO:0000313" key="3">
    <source>
        <dbReference type="Proteomes" id="UP000294682"/>
    </source>
</evidence>
<sequence>MQIKEILDPQRRFMICNDILRALPDWFGVEQSIVDYVNQARGLPFYAAFDGSQPVGFLAIKVHNRYTAEVCVMGVLPRYHRQGIGKALMEAAERYCRGNGQEYLSVKTLDGSADYEPYARTRSFYYEMGFVPLEVFPLFWDEDNPCLFLVKHLL</sequence>
<dbReference type="RefSeq" id="WP_132083315.1">
    <property type="nucleotide sequence ID" value="NZ_SLUK01000001.1"/>
</dbReference>
<dbReference type="GO" id="GO:0005840">
    <property type="term" value="C:ribosome"/>
    <property type="evidence" value="ECO:0007669"/>
    <property type="project" value="UniProtKB-KW"/>
</dbReference>
<evidence type="ECO:0000313" key="2">
    <source>
        <dbReference type="EMBL" id="TCL45025.1"/>
    </source>
</evidence>
<dbReference type="Pfam" id="PF00583">
    <property type="entry name" value="Acetyltransf_1"/>
    <property type="match status" value="1"/>
</dbReference>
<comment type="caution">
    <text evidence="2">The sequence shown here is derived from an EMBL/GenBank/DDBJ whole genome shotgun (WGS) entry which is preliminary data.</text>
</comment>